<dbReference type="GO" id="GO:0005886">
    <property type="term" value="C:plasma membrane"/>
    <property type="evidence" value="ECO:0007669"/>
    <property type="project" value="TreeGrafter"/>
</dbReference>
<dbReference type="InterPro" id="IPR009721">
    <property type="entry name" value="O-acyltransferase_WSD1_C"/>
</dbReference>
<evidence type="ECO:0000256" key="1">
    <source>
        <dbReference type="SAM" id="MobiDB-lite"/>
    </source>
</evidence>
<feature type="region of interest" description="Disordered" evidence="1">
    <location>
        <begin position="1044"/>
        <end position="1072"/>
    </location>
</feature>
<keyword evidence="2" id="KW-1133">Transmembrane helix</keyword>
<dbReference type="RefSeq" id="XP_067925019.1">
    <property type="nucleotide sequence ID" value="XM_068063005.1"/>
</dbReference>
<feature type="transmembrane region" description="Helical" evidence="2">
    <location>
        <begin position="640"/>
        <end position="667"/>
    </location>
</feature>
<feature type="compositionally biased region" description="Basic and acidic residues" evidence="1">
    <location>
        <begin position="1246"/>
        <end position="1271"/>
    </location>
</feature>
<feature type="compositionally biased region" description="Acidic residues" evidence="1">
    <location>
        <begin position="1055"/>
        <end position="1066"/>
    </location>
</feature>
<sequence length="1932" mass="211254">MEKAASRRGSPRRQCVLPTVSSQDKVGRPGQGESGVWQQASGVARCPEAPARLAACPSPVGQGDLFVGKGKIPPLSIRSSSSGAFGSRDGVDGHNTAATPSVLHPRPPTFSPELAADHPEAAEGQFSNCYRHRPSRSPLSPLTLCLRRGFSSPPFIQIQTGDTGGAWRLFLKRQPYRFPEDSSEWYGQTDRQVTARQSPVASLPSRVSSWCYGTPVSSAGAPCRMAASAPCSFSNDSRYSTTPHRSVGLFRNFGTQDSLYLGGDVSSPSPSICRQRRTGSGKSHLKKMKAEQWGFLCGSPRTPLYALGPFSTSSHPLAAERTSVPGAASRTTDMADRNPFVYRPPAVSSSAGRRRRRKASLLVCPLPPPPSVLAKSVEPWQHRPSWFIHTHPHFRQSRLQRLALLLLTVRTQIMLPLRALGRALQVRGASRCISVISSLASSHKHHVVWAGQAATSRKSSSPLRWGTSGSGSRRGSVSSVSSLSREDKHARVSGRVARSVKRQLLSHRTRWSSPDNTSSLDAVDSAHVVPAAFEDTAGPVNDSCIHYTVADKADSPSCTTLPSPPLDGTSHSEQTVSAGAEDSHSSPHRLPWTALFPVVFLLNVVGALTADSPYLSEITSALLRLQWLTKRFCSRVYKRLKFCILLVTMYPFVHGCYLPGLAVIWFISRIREGCWWLYVNRCLGYRTSEQLHQEKMQRLWQLQNRLQSTTADGSATFGLRGSPGTVLRRLVHQRAGSPFSREWLQGLRPVWPIVALISTVISTGLRLLLIPARPFLVVLAFFRWWKQSAGLAVVRFLRRCANAVPTAAELALSIAAAITALIATDAHLVREVDKVTAAEAVEAALPEGSVYTTARPRKTALQAVARPEDMVNRLWRVGDGSWITWPWRSSLTAGPEAPCRVGHDQQTEAVDSQRSGSGGSRRPRRTEVFEVLTGQELMMFSQPLMIVSGVGYTDHLTLPDLVEVVETRLLGMKAPKNGEVPVSCVGGSPDPLTAFKHPRLRTVVGKLFGRYCWVRAEDFDVHNHVFRLNKHEVLSLLRHHRQKLDQRHQEVPRPEEEEQTREEDETVSFYSGSERGEDVRERALCAGGDDCKCVISSAEAQALENALATQALQPSVPLWQFVLLEHVELPRVDEEGHADEEPFSDECVRNEGAATRLTVGSMVMFRIHHAIADGIAITNMFLSDLLSAPCGSGATDMQLGDQRRGNLGVSTVAVAELDPLEETIDNVSGDDSSTLHSSTHDSVSPNKEEDSRTSQLSPRREGASLETQKLDEGTLSAFSQGILQKSSASAGGGTSEACLKEPSSELQLEATTRTRDERQPIKSLVPPLPRPSSVLARLFMQLVSYLHVPFTVASLLMLTEEKSWDCPEKPRPQRSGRICVLPPIRFRLKHLKHLRRALATIPGQDRENTQRWDGTTDDVASRTSRLHRWRQGLRNRSLRDVFLRCAESVHSVLGSGCPRRRRLQGKRAGPGEASLKLSASNKKADDRSDGQGAGFDAALPKSALFTINELLAACLVGGISRYVHKKVTAKFSRSETIHARVSAPGALETEPFRAAPLHGCQAEYSGLKDQERGTGLAYTRQEALRYSESMGSLSSYSSSTCSTTTSSRSSGSACPDCVTAGFAGHWNGQLASRSPTSCCYQDTSGPSTPQVSCKIAHSHAGEARIPYSSAAFSERTTASKEGPSGRGIGTGDCTFDPKLTDFFGKRAALLRRGDSNALQPSLQGAALLNETKGFAADAQQPTEMAQMELDMLEHLIPQLNIVVPVNLRTTEEQSFELRNNFTSSVVQVAAQDVFKAPSAYARLVGVRKSLRRSVRSLGALVFAFMEKVSFCTTPDFLLFLQIWLTKKVSLLFSNVPGPSELPHIHGRRVHAMHFIGPLAGRIGLIVSAFSYADHLDLVITADKGILESPELLRQCILEEYSELKQMCPPVVG</sequence>
<dbReference type="EMBL" id="MIGC01001195">
    <property type="protein sequence ID" value="PHJ23343.1"/>
    <property type="molecule type" value="Genomic_DNA"/>
</dbReference>
<feature type="compositionally biased region" description="Low complexity" evidence="1">
    <location>
        <begin position="470"/>
        <end position="483"/>
    </location>
</feature>
<feature type="region of interest" description="Disordered" evidence="1">
    <location>
        <begin position="1224"/>
        <end position="1271"/>
    </location>
</feature>
<evidence type="ECO:0000313" key="4">
    <source>
        <dbReference type="EMBL" id="PHJ23343.1"/>
    </source>
</evidence>
<comment type="caution">
    <text evidence="4">The sequence shown here is derived from an EMBL/GenBank/DDBJ whole genome shotgun (WGS) entry which is preliminary data.</text>
</comment>
<evidence type="ECO:0000256" key="2">
    <source>
        <dbReference type="SAM" id="Phobius"/>
    </source>
</evidence>
<dbReference type="VEuPathDB" id="ToxoDB:CSUI_002806"/>
<feature type="compositionally biased region" description="Basic and acidic residues" evidence="1">
    <location>
        <begin position="1044"/>
        <end position="1054"/>
    </location>
</feature>
<dbReference type="PANTHER" id="PTHR31650">
    <property type="entry name" value="O-ACYLTRANSFERASE (WSD1-LIKE) FAMILY PROTEIN"/>
    <property type="match status" value="1"/>
</dbReference>
<dbReference type="OrthoDB" id="619536at2759"/>
<gene>
    <name evidence="4" type="ORF">CSUI_002806</name>
</gene>
<dbReference type="InterPro" id="IPR045034">
    <property type="entry name" value="O-acyltransferase_WSD1-like"/>
</dbReference>
<feature type="region of interest" description="Disordered" evidence="1">
    <location>
        <begin position="553"/>
        <end position="587"/>
    </location>
</feature>
<dbReference type="GeneID" id="94426216"/>
<dbReference type="PANTHER" id="PTHR31650:SF1">
    <property type="entry name" value="WAX ESTER SYNTHASE_DIACYLGLYCEROL ACYLTRANSFERASE 4-RELATED"/>
    <property type="match status" value="1"/>
</dbReference>
<feature type="transmembrane region" description="Helical" evidence="2">
    <location>
        <begin position="750"/>
        <end position="782"/>
    </location>
</feature>
<name>A0A2C6L7U3_9APIC</name>
<evidence type="ECO:0000259" key="3">
    <source>
        <dbReference type="Pfam" id="PF06974"/>
    </source>
</evidence>
<proteinExistence type="predicted"/>
<reference evidence="4 5" key="1">
    <citation type="journal article" date="2017" name="Int. J. Parasitol.">
        <title>The genome of the protozoan parasite Cystoisospora suis and a reverse vaccinology approach to identify vaccine candidates.</title>
        <authorList>
            <person name="Palmieri N."/>
            <person name="Shrestha A."/>
            <person name="Ruttkowski B."/>
            <person name="Beck T."/>
            <person name="Vogl C."/>
            <person name="Tomley F."/>
            <person name="Blake D.P."/>
            <person name="Joachim A."/>
        </authorList>
    </citation>
    <scope>NUCLEOTIDE SEQUENCE [LARGE SCALE GENOMIC DNA]</scope>
    <source>
        <strain evidence="4 5">Wien I</strain>
    </source>
</reference>
<evidence type="ECO:0000313" key="5">
    <source>
        <dbReference type="Proteomes" id="UP000221165"/>
    </source>
</evidence>
<keyword evidence="2" id="KW-0812">Transmembrane</keyword>
<accession>A0A2C6L7U3</accession>
<feature type="region of interest" description="Disordered" evidence="1">
    <location>
        <begin position="1456"/>
        <end position="1490"/>
    </location>
</feature>
<dbReference type="GO" id="GO:0019432">
    <property type="term" value="P:triglyceride biosynthetic process"/>
    <property type="evidence" value="ECO:0007669"/>
    <property type="project" value="TreeGrafter"/>
</dbReference>
<dbReference type="Pfam" id="PF06974">
    <property type="entry name" value="WS_DGAT_C"/>
    <property type="match status" value="1"/>
</dbReference>
<feature type="compositionally biased region" description="Low complexity" evidence="1">
    <location>
        <begin position="1227"/>
        <end position="1244"/>
    </location>
</feature>
<feature type="region of interest" description="Disordered" evidence="1">
    <location>
        <begin position="324"/>
        <end position="354"/>
    </location>
</feature>
<feature type="region of interest" description="Disordered" evidence="1">
    <location>
        <begin position="1"/>
        <end position="36"/>
    </location>
</feature>
<feature type="compositionally biased region" description="Low complexity" evidence="1">
    <location>
        <begin position="79"/>
        <end position="88"/>
    </location>
</feature>
<dbReference type="GO" id="GO:0008374">
    <property type="term" value="F:O-acyltransferase activity"/>
    <property type="evidence" value="ECO:0007669"/>
    <property type="project" value="InterPro"/>
</dbReference>
<keyword evidence="2" id="KW-0472">Membrane</keyword>
<feature type="region of interest" description="Disordered" evidence="1">
    <location>
        <begin position="79"/>
        <end position="107"/>
    </location>
</feature>
<keyword evidence="5" id="KW-1185">Reference proteome</keyword>
<feature type="domain" description="O-acyltransferase WSD1 C-terminal" evidence="3">
    <location>
        <begin position="1799"/>
        <end position="1924"/>
    </location>
</feature>
<feature type="region of interest" description="Disordered" evidence="1">
    <location>
        <begin position="458"/>
        <end position="498"/>
    </location>
</feature>
<protein>
    <submittedName>
        <fullName evidence="4">Ws dgat mgat</fullName>
    </submittedName>
</protein>
<organism evidence="4 5">
    <name type="scientific">Cystoisospora suis</name>
    <dbReference type="NCBI Taxonomy" id="483139"/>
    <lineage>
        <taxon>Eukaryota</taxon>
        <taxon>Sar</taxon>
        <taxon>Alveolata</taxon>
        <taxon>Apicomplexa</taxon>
        <taxon>Conoidasida</taxon>
        <taxon>Coccidia</taxon>
        <taxon>Eucoccidiorida</taxon>
        <taxon>Eimeriorina</taxon>
        <taxon>Sarcocystidae</taxon>
        <taxon>Cystoisospora</taxon>
    </lineage>
</organism>
<dbReference type="Proteomes" id="UP000221165">
    <property type="component" value="Unassembled WGS sequence"/>
</dbReference>
<feature type="region of interest" description="Disordered" evidence="1">
    <location>
        <begin position="896"/>
        <end position="925"/>
    </location>
</feature>